<dbReference type="InterPro" id="IPR016197">
    <property type="entry name" value="Chromo-like_dom_sf"/>
</dbReference>
<dbReference type="InterPro" id="IPR000953">
    <property type="entry name" value="Chromo/chromo_shadow_dom"/>
</dbReference>
<feature type="domain" description="Chromo" evidence="4">
    <location>
        <begin position="42"/>
        <end position="101"/>
    </location>
</feature>
<dbReference type="PROSITE" id="PS50013">
    <property type="entry name" value="CHROMO_2"/>
    <property type="match status" value="1"/>
</dbReference>
<gene>
    <name evidence="5" type="ORF">VP01_3008g4</name>
</gene>
<dbReference type="AlphaFoldDB" id="A0A0L6V094"/>
<comment type="caution">
    <text evidence="5">The sequence shown here is derived from an EMBL/GenBank/DDBJ whole genome shotgun (WGS) entry which is preliminary data.</text>
</comment>
<dbReference type="Gene3D" id="2.40.50.40">
    <property type="match status" value="1"/>
</dbReference>
<evidence type="ECO:0000313" key="5">
    <source>
        <dbReference type="EMBL" id="KNZ54213.1"/>
    </source>
</evidence>
<reference evidence="5 6" key="1">
    <citation type="submission" date="2015-08" db="EMBL/GenBank/DDBJ databases">
        <title>Next Generation Sequencing and Analysis of the Genome of Puccinia sorghi L Schw, the Causal Agent of Maize Common Rust.</title>
        <authorList>
            <person name="Rochi L."/>
            <person name="Burguener G."/>
            <person name="Darino M."/>
            <person name="Turjanski A."/>
            <person name="Kreff E."/>
            <person name="Dieguez M.J."/>
            <person name="Sacco F."/>
        </authorList>
    </citation>
    <scope>NUCLEOTIDE SEQUENCE [LARGE SCALE GENOMIC DNA]</scope>
    <source>
        <strain evidence="5 6">RO10H11247</strain>
    </source>
</reference>
<sequence length="141" mass="15157">MVDGASSTAATKGRKKRKSKSIKGANGVADDDNVNGQDEELFVVDKIIAESVDINGETIYKVLWAGYPESEATWQFANTLDDCAALDVWQQNKLDKKASEVQQEEGSLARHPVEQDGSTLPPQDALVPPDSRANGNQALAA</sequence>
<dbReference type="Proteomes" id="UP000037035">
    <property type="component" value="Unassembled WGS sequence"/>
</dbReference>
<evidence type="ECO:0000256" key="3">
    <source>
        <dbReference type="SAM" id="MobiDB-lite"/>
    </source>
</evidence>
<accession>A0A0L6V094</accession>
<feature type="region of interest" description="Disordered" evidence="3">
    <location>
        <begin position="97"/>
        <end position="141"/>
    </location>
</feature>
<dbReference type="SUPFAM" id="SSF54160">
    <property type="entry name" value="Chromo domain-like"/>
    <property type="match status" value="1"/>
</dbReference>
<name>A0A0L6V094_9BASI</name>
<proteinExistence type="predicted"/>
<dbReference type="OrthoDB" id="433924at2759"/>
<evidence type="ECO:0000259" key="4">
    <source>
        <dbReference type="PROSITE" id="PS50013"/>
    </source>
</evidence>
<dbReference type="Pfam" id="PF00385">
    <property type="entry name" value="Chromo"/>
    <property type="match status" value="1"/>
</dbReference>
<protein>
    <recommendedName>
        <fullName evidence="4">Chromo domain-containing protein</fullName>
    </recommendedName>
</protein>
<dbReference type="EMBL" id="LAVV01007956">
    <property type="protein sequence ID" value="KNZ54213.1"/>
    <property type="molecule type" value="Genomic_DNA"/>
</dbReference>
<dbReference type="SMART" id="SM00298">
    <property type="entry name" value="CHROMO"/>
    <property type="match status" value="1"/>
</dbReference>
<dbReference type="GO" id="GO:0005634">
    <property type="term" value="C:nucleus"/>
    <property type="evidence" value="ECO:0007669"/>
    <property type="project" value="UniProtKB-SubCell"/>
</dbReference>
<dbReference type="VEuPathDB" id="FungiDB:VP01_3008g4"/>
<keyword evidence="2" id="KW-0539">Nucleus</keyword>
<comment type="subcellular location">
    <subcellularLocation>
        <location evidence="1">Nucleus</location>
    </subcellularLocation>
</comment>
<dbReference type="InterPro" id="IPR051219">
    <property type="entry name" value="Heterochromatin_chromo-domain"/>
</dbReference>
<feature type="compositionally biased region" description="Basic residues" evidence="3">
    <location>
        <begin position="12"/>
        <end position="21"/>
    </location>
</feature>
<feature type="region of interest" description="Disordered" evidence="3">
    <location>
        <begin position="1"/>
        <end position="36"/>
    </location>
</feature>
<evidence type="ECO:0000256" key="2">
    <source>
        <dbReference type="ARBA" id="ARBA00023242"/>
    </source>
</evidence>
<dbReference type="InterPro" id="IPR023780">
    <property type="entry name" value="Chromo_domain"/>
</dbReference>
<keyword evidence="6" id="KW-1185">Reference proteome</keyword>
<evidence type="ECO:0000256" key="1">
    <source>
        <dbReference type="ARBA" id="ARBA00004123"/>
    </source>
</evidence>
<dbReference type="PANTHER" id="PTHR22812">
    <property type="entry name" value="CHROMOBOX PROTEIN"/>
    <property type="match status" value="1"/>
</dbReference>
<dbReference type="GO" id="GO:0006338">
    <property type="term" value="P:chromatin remodeling"/>
    <property type="evidence" value="ECO:0007669"/>
    <property type="project" value="UniProtKB-ARBA"/>
</dbReference>
<organism evidence="5 6">
    <name type="scientific">Puccinia sorghi</name>
    <dbReference type="NCBI Taxonomy" id="27349"/>
    <lineage>
        <taxon>Eukaryota</taxon>
        <taxon>Fungi</taxon>
        <taxon>Dikarya</taxon>
        <taxon>Basidiomycota</taxon>
        <taxon>Pucciniomycotina</taxon>
        <taxon>Pucciniomycetes</taxon>
        <taxon>Pucciniales</taxon>
        <taxon>Pucciniaceae</taxon>
        <taxon>Puccinia</taxon>
    </lineage>
</organism>
<evidence type="ECO:0000313" key="6">
    <source>
        <dbReference type="Proteomes" id="UP000037035"/>
    </source>
</evidence>